<evidence type="ECO:0008006" key="3">
    <source>
        <dbReference type="Google" id="ProtNLM"/>
    </source>
</evidence>
<name>A0ABQ0E149_9PORP</name>
<evidence type="ECO:0000313" key="2">
    <source>
        <dbReference type="Proteomes" id="UP001628220"/>
    </source>
</evidence>
<reference evidence="1 2" key="1">
    <citation type="journal article" date="2025" name="Int. J. Syst. Evol. Microbiol.">
        <title>Desulfovibrio falkowii sp. nov., Porphyromonas miyakawae sp. nov., Mediterraneibacter flintii sp. nov. and Owariibacterium komagatae gen. nov., sp. nov., isolated from human faeces.</title>
        <authorList>
            <person name="Hamaguchi T."/>
            <person name="Ohara M."/>
            <person name="Hisatomi A."/>
            <person name="Sekiguchi K."/>
            <person name="Takeda J.I."/>
            <person name="Ueyama J."/>
            <person name="Ito M."/>
            <person name="Nishiwaki H."/>
            <person name="Ogi T."/>
            <person name="Hirayama M."/>
            <person name="Ohkuma M."/>
            <person name="Sakamoto M."/>
            <person name="Ohno K."/>
        </authorList>
    </citation>
    <scope>NUCLEOTIDE SEQUENCE [LARGE SCALE GENOMIC DNA]</scope>
    <source>
        <strain evidence="1 2">13CB11C</strain>
    </source>
</reference>
<evidence type="ECO:0000313" key="1">
    <source>
        <dbReference type="EMBL" id="GAB1251396.1"/>
    </source>
</evidence>
<accession>A0ABQ0E149</accession>
<organism evidence="1 2">
    <name type="scientific">Porphyromonas miyakawae</name>
    <dbReference type="NCBI Taxonomy" id="3137470"/>
    <lineage>
        <taxon>Bacteria</taxon>
        <taxon>Pseudomonadati</taxon>
        <taxon>Bacteroidota</taxon>
        <taxon>Bacteroidia</taxon>
        <taxon>Bacteroidales</taxon>
        <taxon>Porphyromonadaceae</taxon>
        <taxon>Porphyromonas</taxon>
    </lineage>
</organism>
<keyword evidence="2" id="KW-1185">Reference proteome</keyword>
<proteinExistence type="predicted"/>
<comment type="caution">
    <text evidence="1">The sequence shown here is derived from an EMBL/GenBank/DDBJ whole genome shotgun (WGS) entry which is preliminary data.</text>
</comment>
<sequence>MKHTSYIILSVLLFVAVGTPLKAQSSSKQESACPIHTSALINDRKAYIKQQLSLTDEESEVVSATLTDIDKQRAVLWKRVRTQRAELKKKGSAVTQEEVLAFYKLQQKVKEQEAAITYEKEVELAKVLSPEKLLRLDEVCKGYMHHFMSQQKKRGKPIHSIGSFH</sequence>
<dbReference type="Proteomes" id="UP001628220">
    <property type="component" value="Unassembled WGS sequence"/>
</dbReference>
<dbReference type="RefSeq" id="WP_411915207.1">
    <property type="nucleotide sequence ID" value="NZ_BAAFSF010000001.1"/>
</dbReference>
<dbReference type="EMBL" id="BAAFSF010000001">
    <property type="protein sequence ID" value="GAB1251396.1"/>
    <property type="molecule type" value="Genomic_DNA"/>
</dbReference>
<protein>
    <recommendedName>
        <fullName evidence="3">Periplasmic heavy metal sensor</fullName>
    </recommendedName>
</protein>
<gene>
    <name evidence="1" type="ORF">Tsumi_05000</name>
</gene>